<gene>
    <name evidence="2" type="ORF">AA957_21905</name>
</gene>
<reference evidence="3" key="2">
    <citation type="submission" date="2015-05" db="EMBL/GenBank/DDBJ databases">
        <authorList>
            <person name="Swarnkar M.K."/>
            <person name="Vyas P."/>
            <person name="Rahi P."/>
            <person name="Thakur R."/>
            <person name="Thakur N."/>
            <person name="Singh A.K."/>
            <person name="Gulati A."/>
        </authorList>
    </citation>
    <scope>NUCLEOTIDE SEQUENCE [LARGE SCALE GENOMIC DNA]</scope>
    <source>
        <strain evidence="3">745</strain>
    </source>
</reference>
<dbReference type="EMBL" id="CP011507">
    <property type="protein sequence ID" value="AKS08667.1"/>
    <property type="molecule type" value="Genomic_DNA"/>
</dbReference>
<name>A0A0H5AVY6_9PSED</name>
<protein>
    <submittedName>
        <fullName evidence="2">Uncharacterized protein</fullName>
    </submittedName>
</protein>
<reference evidence="2 3" key="1">
    <citation type="journal article" date="2015" name="Genome Announc.">
        <title>Complete Genome Sequence of the Rhizobacterium Pseudomonas trivialis Strain IHBB745 with Multiple Plant Growth-Promoting Activities and Tolerance to Desiccation and Alkalinity.</title>
        <authorList>
            <person name="Gulati A."/>
            <person name="Swarnkar M.K."/>
            <person name="Vyas P."/>
            <person name="Rahi P."/>
            <person name="Thakur R."/>
            <person name="Thakur N."/>
            <person name="Singh A.K."/>
        </authorList>
    </citation>
    <scope>NUCLEOTIDE SEQUENCE [LARGE SCALE GENOMIC DNA]</scope>
    <source>
        <strain evidence="3">745</strain>
    </source>
</reference>
<feature type="compositionally biased region" description="Basic and acidic residues" evidence="1">
    <location>
        <begin position="98"/>
        <end position="113"/>
    </location>
</feature>
<dbReference type="Proteomes" id="UP000036608">
    <property type="component" value="Chromosome"/>
</dbReference>
<evidence type="ECO:0000313" key="2">
    <source>
        <dbReference type="EMBL" id="AKS08667.1"/>
    </source>
</evidence>
<accession>A0A0H5AVY6</accession>
<proteinExistence type="predicted"/>
<evidence type="ECO:0000256" key="1">
    <source>
        <dbReference type="SAM" id="MobiDB-lite"/>
    </source>
</evidence>
<sequence length="113" mass="13163">MGFRMVGVYIRDAFAKLLMPLPARAEPVCSALGHSTGAIRMRHSSTVRCLLEWYRPHFTFDINQLIFRSLFGVFLANVDKQQDNNHNEKQQNNSKRTTQRDSRVESRSDRYCI</sequence>
<organism evidence="2 3">
    <name type="scientific">Pseudomonas trivialis</name>
    <dbReference type="NCBI Taxonomy" id="200450"/>
    <lineage>
        <taxon>Bacteria</taxon>
        <taxon>Pseudomonadati</taxon>
        <taxon>Pseudomonadota</taxon>
        <taxon>Gammaproteobacteria</taxon>
        <taxon>Pseudomonadales</taxon>
        <taxon>Pseudomonadaceae</taxon>
        <taxon>Pseudomonas</taxon>
    </lineage>
</organism>
<evidence type="ECO:0000313" key="3">
    <source>
        <dbReference type="Proteomes" id="UP000036608"/>
    </source>
</evidence>
<dbReference type="KEGG" id="ptv:AA957_21905"/>
<dbReference type="AlphaFoldDB" id="A0A0H5AVY6"/>
<dbReference type="PATRIC" id="fig|200450.3.peg.4500"/>
<feature type="region of interest" description="Disordered" evidence="1">
    <location>
        <begin position="82"/>
        <end position="113"/>
    </location>
</feature>